<dbReference type="SUPFAM" id="SSF55120">
    <property type="entry name" value="Pseudouridine synthase"/>
    <property type="match status" value="1"/>
</dbReference>
<dbReference type="Pfam" id="PF01416">
    <property type="entry name" value="PseudoU_synth_1"/>
    <property type="match status" value="2"/>
</dbReference>
<dbReference type="GO" id="GO:0160147">
    <property type="term" value="F:tRNA pseudouridine(38-40) synthase activity"/>
    <property type="evidence" value="ECO:0007669"/>
    <property type="project" value="UniProtKB-EC"/>
</dbReference>
<dbReference type="HAMAP" id="MF_00171">
    <property type="entry name" value="TruA"/>
    <property type="match status" value="1"/>
</dbReference>
<dbReference type="InterPro" id="IPR020095">
    <property type="entry name" value="PsdUridine_synth_TruA_C"/>
</dbReference>
<evidence type="ECO:0000313" key="8">
    <source>
        <dbReference type="Proteomes" id="UP001597383"/>
    </source>
</evidence>
<reference evidence="8" key="1">
    <citation type="journal article" date="2019" name="Int. J. Syst. Evol. Microbiol.">
        <title>The Global Catalogue of Microorganisms (GCM) 10K type strain sequencing project: providing services to taxonomists for standard genome sequencing and annotation.</title>
        <authorList>
            <consortium name="The Broad Institute Genomics Platform"/>
            <consortium name="The Broad Institute Genome Sequencing Center for Infectious Disease"/>
            <person name="Wu L."/>
            <person name="Ma J."/>
        </authorList>
    </citation>
    <scope>NUCLEOTIDE SEQUENCE [LARGE SCALE GENOMIC DNA]</scope>
    <source>
        <strain evidence="8">R28</strain>
    </source>
</reference>
<dbReference type="EMBL" id="JBHUHQ010000003">
    <property type="protein sequence ID" value="MFD2043145.1"/>
    <property type="molecule type" value="Genomic_DNA"/>
</dbReference>
<name>A0ABW4VX58_9BACI</name>
<comment type="function">
    <text evidence="4">Formation of pseudouridine at positions 38, 39 and 40 in the anticodon stem and loop of transfer RNAs.</text>
</comment>
<dbReference type="CDD" id="cd02570">
    <property type="entry name" value="PseudoU_synth_EcTruA"/>
    <property type="match status" value="1"/>
</dbReference>
<evidence type="ECO:0000256" key="4">
    <source>
        <dbReference type="HAMAP-Rule" id="MF_00171"/>
    </source>
</evidence>
<dbReference type="InterPro" id="IPR020094">
    <property type="entry name" value="TruA/RsuA/RluB/E/F_N"/>
</dbReference>
<keyword evidence="2 4" id="KW-0819">tRNA processing</keyword>
<dbReference type="InterPro" id="IPR020097">
    <property type="entry name" value="PsdUridine_synth_TruA_a/b_dom"/>
</dbReference>
<dbReference type="InterPro" id="IPR020103">
    <property type="entry name" value="PsdUridine_synth_cat_dom_sf"/>
</dbReference>
<feature type="active site" description="Nucleophile" evidence="4">
    <location>
        <position position="53"/>
    </location>
</feature>
<proteinExistence type="inferred from homology"/>
<dbReference type="RefSeq" id="WP_377558534.1">
    <property type="nucleotide sequence ID" value="NZ_JBHUHQ010000003.1"/>
</dbReference>
<comment type="subunit">
    <text evidence="4">Homodimer.</text>
</comment>
<protein>
    <recommendedName>
        <fullName evidence="4">tRNA pseudouridine synthase A</fullName>
        <ecNumber evidence="4">5.4.99.12</ecNumber>
    </recommendedName>
    <alternativeName>
        <fullName evidence="4">tRNA pseudouridine(38-40) synthase</fullName>
    </alternativeName>
    <alternativeName>
        <fullName evidence="4">tRNA pseudouridylate synthase I</fullName>
    </alternativeName>
    <alternativeName>
        <fullName evidence="4">tRNA-uridine isomerase I</fullName>
    </alternativeName>
</protein>
<dbReference type="PANTHER" id="PTHR11142:SF0">
    <property type="entry name" value="TRNA PSEUDOURIDINE SYNTHASE-LIKE 1"/>
    <property type="match status" value="1"/>
</dbReference>
<feature type="binding site" evidence="4">
    <location>
        <position position="111"/>
    </location>
    <ligand>
        <name>substrate</name>
    </ligand>
</feature>
<evidence type="ECO:0000313" key="7">
    <source>
        <dbReference type="EMBL" id="MFD2043145.1"/>
    </source>
</evidence>
<evidence type="ECO:0000256" key="3">
    <source>
        <dbReference type="ARBA" id="ARBA00023235"/>
    </source>
</evidence>
<keyword evidence="8" id="KW-1185">Reference proteome</keyword>
<accession>A0ABW4VX58</accession>
<comment type="caution">
    <text evidence="4">Lacks conserved residue(s) required for the propagation of feature annotation.</text>
</comment>
<keyword evidence="3 4" id="KW-0413">Isomerase</keyword>
<evidence type="ECO:0000256" key="1">
    <source>
        <dbReference type="ARBA" id="ARBA00009375"/>
    </source>
</evidence>
<comment type="caution">
    <text evidence="7">The sequence shown here is derived from an EMBL/GenBank/DDBJ whole genome shotgun (WGS) entry which is preliminary data.</text>
</comment>
<dbReference type="InterPro" id="IPR001406">
    <property type="entry name" value="PsdUridine_synth_TruA"/>
</dbReference>
<dbReference type="Gene3D" id="3.30.70.580">
    <property type="entry name" value="Pseudouridine synthase I, catalytic domain, N-terminal subdomain"/>
    <property type="match status" value="1"/>
</dbReference>
<dbReference type="NCBIfam" id="TIGR00071">
    <property type="entry name" value="hisT_truA"/>
    <property type="match status" value="1"/>
</dbReference>
<gene>
    <name evidence="4 7" type="primary">truA</name>
    <name evidence="7" type="ORF">ACFSJF_02450</name>
</gene>
<feature type="domain" description="Pseudouridine synthase I TruA alpha/beta" evidence="6">
    <location>
        <begin position="144"/>
        <end position="247"/>
    </location>
</feature>
<organism evidence="7 8">
    <name type="scientific">Ornithinibacillus salinisoli</name>
    <dbReference type="NCBI Taxonomy" id="1848459"/>
    <lineage>
        <taxon>Bacteria</taxon>
        <taxon>Bacillati</taxon>
        <taxon>Bacillota</taxon>
        <taxon>Bacilli</taxon>
        <taxon>Bacillales</taxon>
        <taxon>Bacillaceae</taxon>
        <taxon>Ornithinibacillus</taxon>
    </lineage>
</organism>
<sequence>MKKIKCVISYDGTNFKGYQIQPKKRTVQGELEQALKKIHKGTPIRIQASGRTDTGVHAKGQTIHFETDYSLSSYNWIKAMNTLLPDDIYVKEVVEASNTFHARYDVIEKEYHYFIWNEKETDVFKRNYAYQFPYHLDMKAMQKACAFFEGTHDFTTFSSAKATIMGSKVRNLFEASCRQNGKEIEFIFRGSGFLYNMVRIMVGTILDVGQGRLDPDDIPVLLEKKDRREVGLTVPPQGLYLWQVKYEDGESSES</sequence>
<evidence type="ECO:0000256" key="5">
    <source>
        <dbReference type="RuleBase" id="RU003792"/>
    </source>
</evidence>
<dbReference type="EC" id="5.4.99.12" evidence="4"/>
<dbReference type="Proteomes" id="UP001597383">
    <property type="component" value="Unassembled WGS sequence"/>
</dbReference>
<comment type="similarity">
    <text evidence="1 4 5">Belongs to the tRNA pseudouridine synthase TruA family.</text>
</comment>
<comment type="catalytic activity">
    <reaction evidence="4 5">
        <text>uridine(38/39/40) in tRNA = pseudouridine(38/39/40) in tRNA</text>
        <dbReference type="Rhea" id="RHEA:22376"/>
        <dbReference type="Rhea" id="RHEA-COMP:10085"/>
        <dbReference type="Rhea" id="RHEA-COMP:10087"/>
        <dbReference type="ChEBI" id="CHEBI:65314"/>
        <dbReference type="ChEBI" id="CHEBI:65315"/>
        <dbReference type="EC" id="5.4.99.12"/>
    </reaction>
</comment>
<feature type="domain" description="Pseudouridine synthase I TruA alpha/beta" evidence="6">
    <location>
        <begin position="8"/>
        <end position="105"/>
    </location>
</feature>
<dbReference type="PANTHER" id="PTHR11142">
    <property type="entry name" value="PSEUDOURIDYLATE SYNTHASE"/>
    <property type="match status" value="1"/>
</dbReference>
<dbReference type="PIRSF" id="PIRSF001430">
    <property type="entry name" value="tRNA_psdUrid_synth"/>
    <property type="match status" value="1"/>
</dbReference>
<dbReference type="Gene3D" id="3.30.70.660">
    <property type="entry name" value="Pseudouridine synthase I, catalytic domain, C-terminal subdomain"/>
    <property type="match status" value="1"/>
</dbReference>
<evidence type="ECO:0000256" key="2">
    <source>
        <dbReference type="ARBA" id="ARBA00022694"/>
    </source>
</evidence>
<evidence type="ECO:0000259" key="6">
    <source>
        <dbReference type="Pfam" id="PF01416"/>
    </source>
</evidence>